<keyword evidence="4 5" id="KW-0274">FAD</keyword>
<sequence>MANCFVPALGGGTAGSAVAARLSETEATVLLLEAGGSAPPESVVPFAWSPLLALGQASVSVASEPEDNAALSSPGRKNIAYFGRVIGGGSTVNGMLFVRGSGYDFDSWKDLGNEGWDYRSVLPYFKKLENYQAERTPSKEKYRGFAGPVSVSQVQRWGKLRSAIKAAAAELGVAFNTVGGKSNIGISWADCVCGQSLANHHRVSGQSLANHHRVSGQSLDNHHQITFDQQKRARGVEYKFKGQTHRVVATKEVVLSAGALFTPQLLMLSGVGPPQMLTEKGIEVVSALPGVGQNLDNHPGFGMQWRVKPGVTISIKDIFNPKTYIEYNLKRSGVLSESMGSMAHNFVNLGGGNPDWPDLDLPWTLAPSLPTLELEKKANTQLTVPHVLRDTLATRVVLMRPRSRGLVSLRSADVADLPLIRNNFFQDPYDLKLMVKGIRETFRVMNTTAMREILLPQPDTSLKACLRYGRDTDGYWECFVRHVVGQDAHHCCTAKMSPPTDPMGVVSPRLLVRGVSGLRVVDASVMPHVVSANTMASTYMVAEKASDMIKQDWGYPVQQLY</sequence>
<feature type="domain" description="Glucose-methanol-choline oxidoreductase N-terminal" evidence="8">
    <location>
        <begin position="258"/>
        <end position="272"/>
    </location>
</feature>
<gene>
    <name evidence="10" type="primary">LOC108680558</name>
</gene>
<protein>
    <submittedName>
        <fullName evidence="10">Glucose dehydrogenase [FAD, quinone]-like</fullName>
    </submittedName>
</protein>
<evidence type="ECO:0000256" key="4">
    <source>
        <dbReference type="ARBA" id="ARBA00022827"/>
    </source>
</evidence>
<evidence type="ECO:0000256" key="5">
    <source>
        <dbReference type="PIRSR" id="PIRSR000137-2"/>
    </source>
</evidence>
<dbReference type="Pfam" id="PF05199">
    <property type="entry name" value="GMC_oxred_C"/>
    <property type="match status" value="1"/>
</dbReference>
<evidence type="ECO:0000313" key="9">
    <source>
        <dbReference type="Proteomes" id="UP000694843"/>
    </source>
</evidence>
<dbReference type="InterPro" id="IPR000172">
    <property type="entry name" value="GMC_OxRdtase_N"/>
</dbReference>
<accession>A0A8B7PFJ3</accession>
<evidence type="ECO:0000256" key="2">
    <source>
        <dbReference type="ARBA" id="ARBA00010790"/>
    </source>
</evidence>
<dbReference type="Pfam" id="PF00732">
    <property type="entry name" value="GMC_oxred_N"/>
    <property type="match status" value="1"/>
</dbReference>
<feature type="binding site" evidence="5">
    <location>
        <position position="85"/>
    </location>
    <ligand>
        <name>FAD</name>
        <dbReference type="ChEBI" id="CHEBI:57692"/>
    </ligand>
</feature>
<organism evidence="9 10">
    <name type="scientific">Hyalella azteca</name>
    <name type="common">Amphipod</name>
    <dbReference type="NCBI Taxonomy" id="294128"/>
    <lineage>
        <taxon>Eukaryota</taxon>
        <taxon>Metazoa</taxon>
        <taxon>Ecdysozoa</taxon>
        <taxon>Arthropoda</taxon>
        <taxon>Crustacea</taxon>
        <taxon>Multicrustacea</taxon>
        <taxon>Malacostraca</taxon>
        <taxon>Eumalacostraca</taxon>
        <taxon>Peracarida</taxon>
        <taxon>Amphipoda</taxon>
        <taxon>Senticaudata</taxon>
        <taxon>Talitrida</taxon>
        <taxon>Talitroidea</taxon>
        <taxon>Hyalellidae</taxon>
        <taxon>Hyalella</taxon>
    </lineage>
</organism>
<comment type="similarity">
    <text evidence="2 6">Belongs to the GMC oxidoreductase family.</text>
</comment>
<evidence type="ECO:0000313" key="10">
    <source>
        <dbReference type="RefSeq" id="XP_018024903.1"/>
    </source>
</evidence>
<proteinExistence type="inferred from homology"/>
<evidence type="ECO:0000259" key="7">
    <source>
        <dbReference type="PROSITE" id="PS00623"/>
    </source>
</evidence>
<dbReference type="OrthoDB" id="269227at2759"/>
<reference evidence="10" key="1">
    <citation type="submission" date="2025-08" db="UniProtKB">
        <authorList>
            <consortium name="RefSeq"/>
        </authorList>
    </citation>
    <scope>IDENTIFICATION</scope>
    <source>
        <tissue evidence="10">Whole organism</tissue>
    </source>
</reference>
<dbReference type="Gene3D" id="3.50.50.60">
    <property type="entry name" value="FAD/NAD(P)-binding domain"/>
    <property type="match status" value="1"/>
</dbReference>
<dbReference type="GO" id="GO:0050660">
    <property type="term" value="F:flavin adenine dinucleotide binding"/>
    <property type="evidence" value="ECO:0007669"/>
    <property type="project" value="InterPro"/>
</dbReference>
<dbReference type="RefSeq" id="XP_018024903.1">
    <property type="nucleotide sequence ID" value="XM_018169414.1"/>
</dbReference>
<dbReference type="GeneID" id="108680558"/>
<evidence type="ECO:0000259" key="8">
    <source>
        <dbReference type="PROSITE" id="PS00624"/>
    </source>
</evidence>
<dbReference type="PROSITE" id="PS00623">
    <property type="entry name" value="GMC_OXRED_1"/>
    <property type="match status" value="1"/>
</dbReference>
<dbReference type="Gene3D" id="3.30.560.10">
    <property type="entry name" value="Glucose Oxidase, domain 3"/>
    <property type="match status" value="1"/>
</dbReference>
<dbReference type="SUPFAM" id="SSF54373">
    <property type="entry name" value="FAD-linked reductases, C-terminal domain"/>
    <property type="match status" value="1"/>
</dbReference>
<dbReference type="GO" id="GO:0016614">
    <property type="term" value="F:oxidoreductase activity, acting on CH-OH group of donors"/>
    <property type="evidence" value="ECO:0007669"/>
    <property type="project" value="InterPro"/>
</dbReference>
<keyword evidence="9" id="KW-1185">Reference proteome</keyword>
<dbReference type="InterPro" id="IPR007867">
    <property type="entry name" value="GMC_OxRtase_C"/>
</dbReference>
<keyword evidence="3 6" id="KW-0285">Flavoprotein</keyword>
<evidence type="ECO:0000256" key="1">
    <source>
        <dbReference type="ARBA" id="ARBA00001974"/>
    </source>
</evidence>
<dbReference type="Proteomes" id="UP000694843">
    <property type="component" value="Unplaced"/>
</dbReference>
<dbReference type="PANTHER" id="PTHR11552:SF147">
    <property type="entry name" value="CHOLINE DEHYDROGENASE, MITOCHONDRIAL"/>
    <property type="match status" value="1"/>
</dbReference>
<dbReference type="KEGG" id="hazt:108680558"/>
<dbReference type="SUPFAM" id="SSF51905">
    <property type="entry name" value="FAD/NAD(P)-binding domain"/>
    <property type="match status" value="1"/>
</dbReference>
<feature type="domain" description="Glucose-methanol-choline oxidoreductase N-terminal" evidence="7">
    <location>
        <begin position="83"/>
        <end position="106"/>
    </location>
</feature>
<dbReference type="PROSITE" id="PS00624">
    <property type="entry name" value="GMC_OXRED_2"/>
    <property type="match status" value="1"/>
</dbReference>
<evidence type="ECO:0000256" key="6">
    <source>
        <dbReference type="RuleBase" id="RU003968"/>
    </source>
</evidence>
<name>A0A8B7PFJ3_HYAAZ</name>
<dbReference type="AlphaFoldDB" id="A0A8B7PFJ3"/>
<dbReference type="PANTHER" id="PTHR11552">
    <property type="entry name" value="GLUCOSE-METHANOL-CHOLINE GMC OXIDOREDUCTASE"/>
    <property type="match status" value="1"/>
</dbReference>
<comment type="cofactor">
    <cofactor evidence="1 5">
        <name>FAD</name>
        <dbReference type="ChEBI" id="CHEBI:57692"/>
    </cofactor>
</comment>
<evidence type="ECO:0000256" key="3">
    <source>
        <dbReference type="ARBA" id="ARBA00022630"/>
    </source>
</evidence>
<dbReference type="InterPro" id="IPR036188">
    <property type="entry name" value="FAD/NAD-bd_sf"/>
</dbReference>
<dbReference type="PIRSF" id="PIRSF000137">
    <property type="entry name" value="Alcohol_oxidase"/>
    <property type="match status" value="1"/>
</dbReference>
<dbReference type="InterPro" id="IPR012132">
    <property type="entry name" value="GMC_OxRdtase"/>
</dbReference>